<gene>
    <name evidence="5" type="ORF">HMPREF9623_01554</name>
</gene>
<accession>A0AA36Y466</accession>
<dbReference type="InterPro" id="IPR010152">
    <property type="entry name" value="CRISPR-assoc_prot_Cas2_sub"/>
</dbReference>
<dbReference type="NCBIfam" id="TIGR00573">
    <property type="entry name" value="dnaq"/>
    <property type="match status" value="1"/>
</dbReference>
<keyword evidence="2" id="KW-0378">Hydrolase</keyword>
<dbReference type="InterPro" id="IPR012337">
    <property type="entry name" value="RNaseH-like_sf"/>
</dbReference>
<evidence type="ECO:0000313" key="6">
    <source>
        <dbReference type="Proteomes" id="UP000018466"/>
    </source>
</evidence>
<name>A0AA36Y466_9FIRM</name>
<dbReference type="GO" id="GO:0003887">
    <property type="term" value="F:DNA-directed DNA polymerase activity"/>
    <property type="evidence" value="ECO:0007669"/>
    <property type="project" value="InterPro"/>
</dbReference>
<evidence type="ECO:0000256" key="3">
    <source>
        <dbReference type="ARBA" id="ARBA00022839"/>
    </source>
</evidence>
<dbReference type="Gene3D" id="3.30.420.10">
    <property type="entry name" value="Ribonuclease H-like superfamily/Ribonuclease H"/>
    <property type="match status" value="1"/>
</dbReference>
<dbReference type="CDD" id="cd06127">
    <property type="entry name" value="DEDDh"/>
    <property type="match status" value="1"/>
</dbReference>
<dbReference type="GO" id="GO:0003677">
    <property type="term" value="F:DNA binding"/>
    <property type="evidence" value="ECO:0007669"/>
    <property type="project" value="InterPro"/>
</dbReference>
<dbReference type="GO" id="GO:0006260">
    <property type="term" value="P:DNA replication"/>
    <property type="evidence" value="ECO:0007669"/>
    <property type="project" value="InterPro"/>
</dbReference>
<evidence type="ECO:0000256" key="1">
    <source>
        <dbReference type="ARBA" id="ARBA00022722"/>
    </source>
</evidence>
<dbReference type="AlphaFoldDB" id="A0AA36Y466"/>
<keyword evidence="1" id="KW-0540">Nuclease</keyword>
<comment type="caution">
    <text evidence="5">The sequence shown here is derived from an EMBL/GenBank/DDBJ whole genome shotgun (WGS) entry which is preliminary data.</text>
</comment>
<dbReference type="NCBIfam" id="TIGR01873">
    <property type="entry name" value="cas_CT1978"/>
    <property type="match status" value="1"/>
</dbReference>
<proteinExistence type="predicted"/>
<dbReference type="RefSeq" id="WP_009533386.1">
    <property type="nucleotide sequence ID" value="NZ_CAJPPX010000014.1"/>
</dbReference>
<feature type="domain" description="Exonuclease" evidence="4">
    <location>
        <begin position="132"/>
        <end position="298"/>
    </location>
</feature>
<reference evidence="5 6" key="1">
    <citation type="submission" date="2011-10" db="EMBL/GenBank/DDBJ databases">
        <title>The Genome Sequence of Lachnospiraceae bacterium ACC2.</title>
        <authorList>
            <consortium name="The Broad Institute Genome Sequencing Platform"/>
            <person name="Earl A."/>
            <person name="Ward D."/>
            <person name="Feldgarden M."/>
            <person name="Gevers D."/>
            <person name="Sizova M."/>
            <person name="Hazen A."/>
            <person name="Epstein S."/>
            <person name="Young S.K."/>
            <person name="Zeng Q."/>
            <person name="Gargeya S."/>
            <person name="Fitzgerald M."/>
            <person name="Haas B."/>
            <person name="Abouelleil A."/>
            <person name="Alvarado L."/>
            <person name="Arachchi H.M."/>
            <person name="Berlin A."/>
            <person name="Brown A."/>
            <person name="Chapman S.B."/>
            <person name="Chen Z."/>
            <person name="Dunbar C."/>
            <person name="Freedman E."/>
            <person name="Gearin G."/>
            <person name="Goldberg J."/>
            <person name="Griggs A."/>
            <person name="Gujja S."/>
            <person name="Heiman D."/>
            <person name="Howarth C."/>
            <person name="Larson L."/>
            <person name="Lui A."/>
            <person name="MacDonald P.J.P."/>
            <person name="Montmayeur A."/>
            <person name="Murphy C."/>
            <person name="Neiman D."/>
            <person name="Pearson M."/>
            <person name="Priest M."/>
            <person name="Roberts A."/>
            <person name="Saif S."/>
            <person name="Shea T."/>
            <person name="Shenoy N."/>
            <person name="Sisk P."/>
            <person name="Stolte C."/>
            <person name="Sykes S."/>
            <person name="Wortman J."/>
            <person name="Nusbaum C."/>
            <person name="Birren B."/>
        </authorList>
    </citation>
    <scope>NUCLEOTIDE SEQUENCE [LARGE SCALE GENOMIC DNA]</scope>
    <source>
        <strain evidence="5 6">ACC2</strain>
    </source>
</reference>
<dbReference type="InterPro" id="IPR036397">
    <property type="entry name" value="RNaseH_sf"/>
</dbReference>
<dbReference type="PANTHER" id="PTHR30231:SF4">
    <property type="entry name" value="PROTEIN NEN2"/>
    <property type="match status" value="1"/>
</dbReference>
<organism evidence="5 6">
    <name type="scientific">Stomatobaculum longum</name>
    <dbReference type="NCBI Taxonomy" id="796942"/>
    <lineage>
        <taxon>Bacteria</taxon>
        <taxon>Bacillati</taxon>
        <taxon>Bacillota</taxon>
        <taxon>Clostridia</taxon>
        <taxon>Lachnospirales</taxon>
        <taxon>Lachnospiraceae</taxon>
        <taxon>Stomatobaculum</taxon>
    </lineage>
</organism>
<keyword evidence="3 5" id="KW-0269">Exonuclease</keyword>
<dbReference type="InterPro" id="IPR013520">
    <property type="entry name" value="Ribonucl_H"/>
</dbReference>
<protein>
    <submittedName>
        <fullName evidence="5">Exonuclease, DNA polymerase III, epsilon subunit</fullName>
    </submittedName>
</protein>
<dbReference type="EMBL" id="AGEL01000010">
    <property type="protein sequence ID" value="EHO16233.1"/>
    <property type="molecule type" value="Genomic_DNA"/>
</dbReference>
<sequence length="299" mass="34268">MIVITLTDCPPKVRGDLSKWLLEISTGVYVGNLSARVRDELWGRICEHLKDGRATMVYSSNGEQKLDFAIHNTSWLPVDYDGIKLVRKPGIKKREKNSEQVETEKAAMSRAEKFYQVQRIQKHQARKRSTAEYVVLDVETTGLNIAHDRMIEVAAIRVEEGREVSCYSSLIYCDAVPETIVELTGITSDKLKNEGKPIAQVLKELLEFIGDTRIVSHNASFDWRFLQQACKQNDILSGHPHITDTLNLARQKVDEVEDYKLLTLSKYFHFAILEPHRALADCRLTHQLYEKLKRIEAED</sequence>
<dbReference type="SMART" id="SM00479">
    <property type="entry name" value="EXOIII"/>
    <property type="match status" value="1"/>
</dbReference>
<evidence type="ECO:0000313" key="5">
    <source>
        <dbReference type="EMBL" id="EHO16233.1"/>
    </source>
</evidence>
<dbReference type="Pfam" id="PF09707">
    <property type="entry name" value="Cas_Cas2CT1978"/>
    <property type="match status" value="1"/>
</dbReference>
<dbReference type="FunFam" id="3.30.420.10:FF:000045">
    <property type="entry name" value="3'-5' exonuclease DinG"/>
    <property type="match status" value="1"/>
</dbReference>
<evidence type="ECO:0000259" key="4">
    <source>
        <dbReference type="SMART" id="SM00479"/>
    </source>
</evidence>
<dbReference type="PANTHER" id="PTHR30231">
    <property type="entry name" value="DNA POLYMERASE III SUBUNIT EPSILON"/>
    <property type="match status" value="1"/>
</dbReference>
<dbReference type="Gene3D" id="3.30.70.240">
    <property type="match status" value="1"/>
</dbReference>
<dbReference type="GO" id="GO:0008408">
    <property type="term" value="F:3'-5' exonuclease activity"/>
    <property type="evidence" value="ECO:0007669"/>
    <property type="project" value="TreeGrafter"/>
</dbReference>
<evidence type="ECO:0000256" key="2">
    <source>
        <dbReference type="ARBA" id="ARBA00022801"/>
    </source>
</evidence>
<keyword evidence="6" id="KW-1185">Reference proteome</keyword>
<dbReference type="Proteomes" id="UP000018466">
    <property type="component" value="Unassembled WGS sequence"/>
</dbReference>
<dbReference type="CDD" id="cd09755">
    <property type="entry name" value="Cas2_I-E"/>
    <property type="match status" value="1"/>
</dbReference>
<dbReference type="SUPFAM" id="SSF53098">
    <property type="entry name" value="Ribonuclease H-like"/>
    <property type="match status" value="1"/>
</dbReference>
<dbReference type="GeneID" id="86941287"/>
<dbReference type="InterPro" id="IPR006054">
    <property type="entry name" value="DnaQ"/>
</dbReference>
<dbReference type="Pfam" id="PF00929">
    <property type="entry name" value="RNase_T"/>
    <property type="match status" value="1"/>
</dbReference>